<evidence type="ECO:0000313" key="3">
    <source>
        <dbReference type="Proteomes" id="UP001462640"/>
    </source>
</evidence>
<evidence type="ECO:0000313" key="2">
    <source>
        <dbReference type="EMBL" id="MEO3713996.1"/>
    </source>
</evidence>
<dbReference type="PIRSF" id="PIRSF018494">
    <property type="entry name" value="PBSX_VPQ"/>
    <property type="match status" value="1"/>
</dbReference>
<accession>A0ABV0GG16</accession>
<reference evidence="2 3" key="1">
    <citation type="submission" date="2024-05" db="EMBL/GenBank/DDBJ databases">
        <title>Roseateles sp. 2.12 16S ribosomal RNA gene Genome sequencing and assembly.</title>
        <authorList>
            <person name="Woo H."/>
        </authorList>
    </citation>
    <scope>NUCLEOTIDE SEQUENCE [LARGE SCALE GENOMIC DNA]</scope>
    <source>
        <strain evidence="2 3">2.12</strain>
    </source>
</reference>
<evidence type="ECO:0000256" key="1">
    <source>
        <dbReference type="ARBA" id="ARBA00006799"/>
    </source>
</evidence>
<proteinExistence type="inferred from homology"/>
<keyword evidence="3" id="KW-1185">Reference proteome</keyword>
<dbReference type="InterPro" id="IPR030935">
    <property type="entry name" value="PBSX_Proteobac"/>
</dbReference>
<dbReference type="NCBIfam" id="TIGR01540">
    <property type="entry name" value="portal_PBSX"/>
    <property type="match status" value="1"/>
</dbReference>
<dbReference type="Pfam" id="PF04860">
    <property type="entry name" value="Phage_portal"/>
    <property type="match status" value="1"/>
</dbReference>
<gene>
    <name evidence="2" type="ORF">ABDJ40_14620</name>
</gene>
<comment type="similarity">
    <text evidence="1">Belongs to the phage portal family. PBSX subfamily.</text>
</comment>
<dbReference type="Proteomes" id="UP001462640">
    <property type="component" value="Unassembled WGS sequence"/>
</dbReference>
<organism evidence="2 3">
    <name type="scientific">Roseateles flavus</name>
    <dbReference type="NCBI Taxonomy" id="3149041"/>
    <lineage>
        <taxon>Bacteria</taxon>
        <taxon>Pseudomonadati</taxon>
        <taxon>Pseudomonadota</taxon>
        <taxon>Betaproteobacteria</taxon>
        <taxon>Burkholderiales</taxon>
        <taxon>Sphaerotilaceae</taxon>
        <taxon>Roseateles</taxon>
    </lineage>
</organism>
<comment type="caution">
    <text evidence="2">The sequence shown here is derived from an EMBL/GenBank/DDBJ whole genome shotgun (WGS) entry which is preliminary data.</text>
</comment>
<dbReference type="EMBL" id="JBDPZC010000006">
    <property type="protein sequence ID" value="MEO3713996.1"/>
    <property type="molecule type" value="Genomic_DNA"/>
</dbReference>
<dbReference type="InterPro" id="IPR006430">
    <property type="entry name" value="Phage_portal_PBSX"/>
</dbReference>
<dbReference type="InterPro" id="IPR006944">
    <property type="entry name" value="Phage/GTA_portal"/>
</dbReference>
<protein>
    <submittedName>
        <fullName evidence="2">Phage portal protein</fullName>
    </submittedName>
</protein>
<name>A0ABV0GG16_9BURK</name>
<sequence length="353" mass="39542">MTRKNRGPRTAAPAPQGQLVQQVPGPSVEAFTFGDPVPVMDKRQILDLLECPVQGKWYEPPLSLDGLARSYHAAVHHASAMQVKRNVLVSTFKPHRLLSRAAFGRWVLDFLTFGNAYLERRDNRLHTAMELQPTLAKYTRRGTDLDQYYFVPGDGQEHTFARRSVFHLFEPDLNQEIYGVPGYMAALNSAWLNESATLFRRKYYQNGSHAGFILYMTDPAQSENDVTALRQALKDSKGPGNFRNLFMYAPNGKKDGLQVIPISEVAARDEFFNIKNVTRDDVLAAHRVPPQLMGIIPNNTGGFGDAAKAAAVFNANEIKPLQQRLTELNDWLGEEVVTFEPYVVQSDGEGSTD</sequence>
<dbReference type="RefSeq" id="WP_347610897.1">
    <property type="nucleotide sequence ID" value="NZ_JBDPZC010000006.1"/>
</dbReference>